<dbReference type="AlphaFoldDB" id="A0A8X6VAY9"/>
<name>A0A8X6VAY9_TRICX</name>
<reference evidence="1" key="1">
    <citation type="submission" date="2020-08" db="EMBL/GenBank/DDBJ databases">
        <title>Multicomponent nature underlies the extraordinary mechanical properties of spider dragline silk.</title>
        <authorList>
            <person name="Kono N."/>
            <person name="Nakamura H."/>
            <person name="Mori M."/>
            <person name="Yoshida Y."/>
            <person name="Ohtoshi R."/>
            <person name="Malay A.D."/>
            <person name="Moran D.A.P."/>
            <person name="Tomita M."/>
            <person name="Numata K."/>
            <person name="Arakawa K."/>
        </authorList>
    </citation>
    <scope>NUCLEOTIDE SEQUENCE</scope>
</reference>
<accession>A0A8X6VAY9</accession>
<evidence type="ECO:0000313" key="2">
    <source>
        <dbReference type="Proteomes" id="UP000887159"/>
    </source>
</evidence>
<gene>
    <name evidence="1" type="primary">TCB2_157</name>
    <name evidence="1" type="ORF">TNCV_3542531</name>
</gene>
<protein>
    <submittedName>
        <fullName evidence="1">Transposable element Tcb2 transposase</fullName>
    </submittedName>
</protein>
<dbReference type="InterPro" id="IPR036397">
    <property type="entry name" value="RNaseH_sf"/>
</dbReference>
<dbReference type="Gene3D" id="3.30.420.10">
    <property type="entry name" value="Ribonuclease H-like superfamily/Ribonuclease H"/>
    <property type="match status" value="1"/>
</dbReference>
<dbReference type="Proteomes" id="UP000887159">
    <property type="component" value="Unassembled WGS sequence"/>
</dbReference>
<dbReference type="GO" id="GO:0003676">
    <property type="term" value="F:nucleic acid binding"/>
    <property type="evidence" value="ECO:0007669"/>
    <property type="project" value="InterPro"/>
</dbReference>
<organism evidence="1 2">
    <name type="scientific">Trichonephila clavipes</name>
    <name type="common">Golden silk orbweaver</name>
    <name type="synonym">Nephila clavipes</name>
    <dbReference type="NCBI Taxonomy" id="2585209"/>
    <lineage>
        <taxon>Eukaryota</taxon>
        <taxon>Metazoa</taxon>
        <taxon>Ecdysozoa</taxon>
        <taxon>Arthropoda</taxon>
        <taxon>Chelicerata</taxon>
        <taxon>Arachnida</taxon>
        <taxon>Araneae</taxon>
        <taxon>Araneomorphae</taxon>
        <taxon>Entelegynae</taxon>
        <taxon>Araneoidea</taxon>
        <taxon>Nephilidae</taxon>
        <taxon>Trichonephila</taxon>
    </lineage>
</organism>
<comment type="caution">
    <text evidence="1">The sequence shown here is derived from an EMBL/GenBank/DDBJ whole genome shotgun (WGS) entry which is preliminary data.</text>
</comment>
<keyword evidence="2" id="KW-1185">Reference proteome</keyword>
<proteinExistence type="predicted"/>
<evidence type="ECO:0000313" key="1">
    <source>
        <dbReference type="EMBL" id="GFY00879.1"/>
    </source>
</evidence>
<sequence>MSMQIKRYGTNQSTALRSAKPIQHNECLTQLLDRLLLLQWQKHVAWSDESRFQLNQANGRVRIWRQPHESMDTTRQQGTVRAGGVSVMVWGDCNWRNMGPLICLNTTLTEFSDQSFLHSSICRVDADEMIPPAREILTGNSAKNITHLTLKSQELVELSTDSWLQND</sequence>
<dbReference type="EMBL" id="BMAU01021222">
    <property type="protein sequence ID" value="GFY00879.1"/>
    <property type="molecule type" value="Genomic_DNA"/>
</dbReference>